<evidence type="ECO:0000313" key="7">
    <source>
        <dbReference type="EMBL" id="ODQ90379.1"/>
    </source>
</evidence>
<evidence type="ECO:0000256" key="1">
    <source>
        <dbReference type="ARBA" id="ARBA00009156"/>
    </source>
</evidence>
<dbReference type="Gene3D" id="3.30.420.40">
    <property type="match status" value="2"/>
</dbReference>
<proteinExistence type="inferred from homology"/>
<keyword evidence="8" id="KW-1185">Reference proteome</keyword>
<dbReference type="InterPro" id="IPR043129">
    <property type="entry name" value="ATPase_NBD"/>
</dbReference>
<dbReference type="AlphaFoldDB" id="A0A1E3RKJ0"/>
<dbReference type="GO" id="GO:0016773">
    <property type="term" value="F:phosphotransferase activity, alcohol group as acceptor"/>
    <property type="evidence" value="ECO:0007669"/>
    <property type="project" value="InterPro"/>
</dbReference>
<dbReference type="InterPro" id="IPR018485">
    <property type="entry name" value="FGGY_C"/>
</dbReference>
<dbReference type="STRING" id="1776.BHQ18_09980"/>
<gene>
    <name evidence="7" type="ORF">BHQ18_09980</name>
</gene>
<name>A0A1E3RKJ0_MYCFV</name>
<evidence type="ECO:0000259" key="6">
    <source>
        <dbReference type="Pfam" id="PF02782"/>
    </source>
</evidence>
<protein>
    <submittedName>
        <fullName evidence="7">Sugar kinase</fullName>
    </submittedName>
</protein>
<feature type="domain" description="Carbohydrate kinase FGGY C-terminal" evidence="6">
    <location>
        <begin position="263"/>
        <end position="439"/>
    </location>
</feature>
<dbReference type="PROSITE" id="PS00445">
    <property type="entry name" value="FGGY_KINASES_2"/>
    <property type="match status" value="1"/>
</dbReference>
<evidence type="ECO:0000313" key="8">
    <source>
        <dbReference type="Proteomes" id="UP000094053"/>
    </source>
</evidence>
<dbReference type="InterPro" id="IPR000577">
    <property type="entry name" value="Carb_kinase_FGGY"/>
</dbReference>
<dbReference type="InterPro" id="IPR050406">
    <property type="entry name" value="FGGY_Carb_Kinase"/>
</dbReference>
<comment type="caution">
    <text evidence="7">The sequence shown here is derived from an EMBL/GenBank/DDBJ whole genome shotgun (WGS) entry which is preliminary data.</text>
</comment>
<keyword evidence="3 4" id="KW-0418">Kinase</keyword>
<reference evidence="8" key="1">
    <citation type="submission" date="2016-09" db="EMBL/GenBank/DDBJ databases">
        <authorList>
            <person name="Greninger A.L."/>
            <person name="Jerome K.R."/>
            <person name="Mcnair B."/>
            <person name="Wallis C."/>
            <person name="Fang F."/>
        </authorList>
    </citation>
    <scope>NUCLEOTIDE SEQUENCE [LARGE SCALE GENOMIC DNA]</scope>
    <source>
        <strain evidence="8">M6</strain>
    </source>
</reference>
<dbReference type="Pfam" id="PF02782">
    <property type="entry name" value="FGGY_C"/>
    <property type="match status" value="1"/>
</dbReference>
<dbReference type="RefSeq" id="WP_069413441.1">
    <property type="nucleotide sequence ID" value="NZ_JACKUL010000024.1"/>
</dbReference>
<evidence type="ECO:0000256" key="2">
    <source>
        <dbReference type="ARBA" id="ARBA00022679"/>
    </source>
</evidence>
<dbReference type="InterPro" id="IPR018483">
    <property type="entry name" value="Carb_kinase_FGGY_CS"/>
</dbReference>
<dbReference type="InterPro" id="IPR018484">
    <property type="entry name" value="FGGY_N"/>
</dbReference>
<evidence type="ECO:0000259" key="5">
    <source>
        <dbReference type="Pfam" id="PF00370"/>
    </source>
</evidence>
<dbReference type="Proteomes" id="UP000094053">
    <property type="component" value="Unassembled WGS sequence"/>
</dbReference>
<evidence type="ECO:0000256" key="4">
    <source>
        <dbReference type="RuleBase" id="RU003733"/>
    </source>
</evidence>
<dbReference type="Pfam" id="PF00370">
    <property type="entry name" value="FGGY_N"/>
    <property type="match status" value="1"/>
</dbReference>
<keyword evidence="2 4" id="KW-0808">Transferase</keyword>
<organism evidence="7 8">
    <name type="scientific">Mycolicibacterium flavescens</name>
    <name type="common">Mycobacterium flavescens</name>
    <dbReference type="NCBI Taxonomy" id="1776"/>
    <lineage>
        <taxon>Bacteria</taxon>
        <taxon>Bacillati</taxon>
        <taxon>Actinomycetota</taxon>
        <taxon>Actinomycetes</taxon>
        <taxon>Mycobacteriales</taxon>
        <taxon>Mycobacteriaceae</taxon>
        <taxon>Mycolicibacterium</taxon>
    </lineage>
</organism>
<dbReference type="PANTHER" id="PTHR43095">
    <property type="entry name" value="SUGAR KINASE"/>
    <property type="match status" value="1"/>
</dbReference>
<comment type="similarity">
    <text evidence="1 4">Belongs to the FGGY kinase family.</text>
</comment>
<dbReference type="PIRSF" id="PIRSF000538">
    <property type="entry name" value="GlpK"/>
    <property type="match status" value="1"/>
</dbReference>
<dbReference type="GO" id="GO:0016301">
    <property type="term" value="F:kinase activity"/>
    <property type="evidence" value="ECO:0007669"/>
    <property type="project" value="UniProtKB-KW"/>
</dbReference>
<feature type="domain" description="Carbohydrate kinase FGGY N-terminal" evidence="5">
    <location>
        <begin position="4"/>
        <end position="247"/>
    </location>
</feature>
<accession>A0A1E3RKJ0</accession>
<sequence>MQLLLGIDMGTGSTKGVLVDTSGAVLASETIPHSMDLPRPGWAEVDAEAVWWHEVCAISRALMAQMPSGSVLGAMCVSGVGPCLVLCDEDLRPLRPAILYGVDTRATAEIDSLTAEFGEQNIMDQAGTLLSSQAVGPKLEWVRRHEPEVFERARGWYGSNSYIAAKLTGEYVMDHHTASQCDPMYVTRDFDWNHQWAHRLCGHLPLPRLVWPSEVVGTVSAVAAEATGVPAGTPLAAGAVDAYSEAFSVGVRSPGDRMLMYGSTMFLVQVIDEYYSDPALWVTAGVDRGTLALAAGTSTAGSLIGWLQTVTGGASFDELMAEAQQVPPGSEGLLVLPYLAGERTPVFDPRARGVVAGLTLRHGRGHLFRAAYEGISFGIRQILERFDDAHVDARTVAVGGGLRSPIWAQAVSDITGRSQLVPEQAIGASYGDALLAGIGAGLVPPETDWARIAREITPDPGNRRLYDELYEVWRELYPATRDQVHRLTAMDPS</sequence>
<dbReference type="CDD" id="cd07804">
    <property type="entry name" value="ASKHA_NBD_FGGY_RrXK-like"/>
    <property type="match status" value="1"/>
</dbReference>
<dbReference type="EMBL" id="MIHA01000006">
    <property type="protein sequence ID" value="ODQ90379.1"/>
    <property type="molecule type" value="Genomic_DNA"/>
</dbReference>
<dbReference type="GO" id="GO:0005975">
    <property type="term" value="P:carbohydrate metabolic process"/>
    <property type="evidence" value="ECO:0007669"/>
    <property type="project" value="InterPro"/>
</dbReference>
<evidence type="ECO:0000256" key="3">
    <source>
        <dbReference type="ARBA" id="ARBA00022777"/>
    </source>
</evidence>
<dbReference type="SUPFAM" id="SSF53067">
    <property type="entry name" value="Actin-like ATPase domain"/>
    <property type="match status" value="2"/>
</dbReference>